<feature type="repeat" description="ANK" evidence="3">
    <location>
        <begin position="43"/>
        <end position="75"/>
    </location>
</feature>
<dbReference type="AlphaFoldDB" id="A0A075ADH9"/>
<name>A0A075ADH9_OPIVI</name>
<accession>A0A075ADH9</accession>
<dbReference type="KEGG" id="ovi:T265_00075"/>
<reference evidence="4 5" key="1">
    <citation type="submission" date="2013-11" db="EMBL/GenBank/DDBJ databases">
        <title>Opisthorchis viverrini - life in the bile duct.</title>
        <authorList>
            <person name="Young N.D."/>
            <person name="Nagarajan N."/>
            <person name="Lin S.J."/>
            <person name="Korhonen P.K."/>
            <person name="Jex A.R."/>
            <person name="Hall R.S."/>
            <person name="Safavi-Hemami H."/>
            <person name="Kaewkong W."/>
            <person name="Bertrand D."/>
            <person name="Gao S."/>
            <person name="Seet Q."/>
            <person name="Wongkham S."/>
            <person name="Teh B.T."/>
            <person name="Wongkham C."/>
            <person name="Intapan P.M."/>
            <person name="Maleewong W."/>
            <person name="Yang X."/>
            <person name="Hu M."/>
            <person name="Wang Z."/>
            <person name="Hofmann A."/>
            <person name="Sternberg P.W."/>
            <person name="Tan P."/>
            <person name="Wang J."/>
            <person name="Gasser R.B."/>
        </authorList>
    </citation>
    <scope>NUCLEOTIDE SEQUENCE [LARGE SCALE GENOMIC DNA]</scope>
</reference>
<evidence type="ECO:0000256" key="3">
    <source>
        <dbReference type="PROSITE-ProRule" id="PRU00023"/>
    </source>
</evidence>
<evidence type="ECO:0000256" key="2">
    <source>
        <dbReference type="ARBA" id="ARBA00023043"/>
    </source>
</evidence>
<dbReference type="GO" id="GO:0004842">
    <property type="term" value="F:ubiquitin-protein transferase activity"/>
    <property type="evidence" value="ECO:0007669"/>
    <property type="project" value="TreeGrafter"/>
</dbReference>
<organism evidence="4 5">
    <name type="scientific">Opisthorchis viverrini</name>
    <name type="common">Southeast Asian liver fluke</name>
    <dbReference type="NCBI Taxonomy" id="6198"/>
    <lineage>
        <taxon>Eukaryota</taxon>
        <taxon>Metazoa</taxon>
        <taxon>Spiralia</taxon>
        <taxon>Lophotrochozoa</taxon>
        <taxon>Platyhelminthes</taxon>
        <taxon>Trematoda</taxon>
        <taxon>Digenea</taxon>
        <taxon>Opisthorchiida</taxon>
        <taxon>Opisthorchiata</taxon>
        <taxon>Opisthorchiidae</taxon>
        <taxon>Opisthorchis</taxon>
    </lineage>
</organism>
<dbReference type="GO" id="GO:0031436">
    <property type="term" value="C:BRCA1-BARD1 complex"/>
    <property type="evidence" value="ECO:0007669"/>
    <property type="project" value="TreeGrafter"/>
</dbReference>
<keyword evidence="1" id="KW-0677">Repeat</keyword>
<sequence length="364" mass="40275">MHCTLYDPGQESSDGKRFIVFALWIAEALIDAGATVDIPGGPDLDTPLHDAIQNGQASCCELLLSRGANPVVSNGLGKTPLQLIEDLLNRTVGEEKRSKRLPGPHSDPIKSLKTVRARILKAIECRNGTNKAEEAVPLHSEKQVGSVILSARHSAFVERSETAFVTATPWFFSLKNFSTPLCLNLPQDSADATWSLIKHGNSGTKPSTSQPRMYQGRCYSASPVDRIDHSWNLSKNCRDSSGERAPVVLADIVYQCLDMLRRPKKCLRNPSAFTVYTRSPWNSTKGGRLYVDCYPHIHSVHMFRRESGKGGFWFESTMKNCNYDLTIGDVWVVRDKLRRLDNPVCGLHGVREALHASGPMAACL</sequence>
<dbReference type="CTD" id="20314263"/>
<dbReference type="GeneID" id="20314263"/>
<dbReference type="EMBL" id="KL596619">
    <property type="protein sequence ID" value="KER34215.1"/>
    <property type="molecule type" value="Genomic_DNA"/>
</dbReference>
<proteinExistence type="predicted"/>
<dbReference type="InterPro" id="IPR002110">
    <property type="entry name" value="Ankyrin_rpt"/>
</dbReference>
<dbReference type="Proteomes" id="UP000054324">
    <property type="component" value="Unassembled WGS sequence"/>
</dbReference>
<dbReference type="GO" id="GO:0085020">
    <property type="term" value="P:protein K6-linked ubiquitination"/>
    <property type="evidence" value="ECO:0007669"/>
    <property type="project" value="TreeGrafter"/>
</dbReference>
<dbReference type="PANTHER" id="PTHR24171:SF8">
    <property type="entry name" value="BRCA1-ASSOCIATED RING DOMAIN PROTEIN 1"/>
    <property type="match status" value="1"/>
</dbReference>
<dbReference type="Gene3D" id="1.25.40.20">
    <property type="entry name" value="Ankyrin repeat-containing domain"/>
    <property type="match status" value="1"/>
</dbReference>
<dbReference type="PROSITE" id="PS50088">
    <property type="entry name" value="ANK_REPEAT"/>
    <property type="match status" value="1"/>
</dbReference>
<dbReference type="GO" id="GO:0070531">
    <property type="term" value="C:BRCA1-A complex"/>
    <property type="evidence" value="ECO:0007669"/>
    <property type="project" value="TreeGrafter"/>
</dbReference>
<dbReference type="Pfam" id="PF00023">
    <property type="entry name" value="Ank"/>
    <property type="match status" value="1"/>
</dbReference>
<dbReference type="SUPFAM" id="SSF48403">
    <property type="entry name" value="Ankyrin repeat"/>
    <property type="match status" value="1"/>
</dbReference>
<dbReference type="PANTHER" id="PTHR24171">
    <property type="entry name" value="ANKYRIN REPEAT DOMAIN-CONTAINING PROTEIN 39-RELATED"/>
    <property type="match status" value="1"/>
</dbReference>
<dbReference type="PROSITE" id="PS50297">
    <property type="entry name" value="ANK_REP_REGION"/>
    <property type="match status" value="1"/>
</dbReference>
<gene>
    <name evidence="4" type="ORF">T265_00075</name>
</gene>
<protein>
    <submittedName>
        <fullName evidence="4">Uncharacterized protein</fullName>
    </submittedName>
</protein>
<dbReference type="SMART" id="SM00248">
    <property type="entry name" value="ANK"/>
    <property type="match status" value="1"/>
</dbReference>
<evidence type="ECO:0000256" key="1">
    <source>
        <dbReference type="ARBA" id="ARBA00022737"/>
    </source>
</evidence>
<evidence type="ECO:0000313" key="4">
    <source>
        <dbReference type="EMBL" id="KER34215.1"/>
    </source>
</evidence>
<evidence type="ECO:0000313" key="5">
    <source>
        <dbReference type="Proteomes" id="UP000054324"/>
    </source>
</evidence>
<dbReference type="RefSeq" id="XP_009161996.1">
    <property type="nucleotide sequence ID" value="XM_009163732.1"/>
</dbReference>
<keyword evidence="2 3" id="KW-0040">ANK repeat</keyword>
<dbReference type="InterPro" id="IPR036770">
    <property type="entry name" value="Ankyrin_rpt-contain_sf"/>
</dbReference>
<dbReference type="OrthoDB" id="2384350at2759"/>
<keyword evidence="5" id="KW-1185">Reference proteome</keyword>
<dbReference type="STRING" id="6198.A0A075ADH9"/>